<sequence>MEKKEEKKNLTAEESRSYYTEAKGDVEDIVETPPQIKVENRSVMSPPPSIMKAPANVEEPKSRLRKTVIKTLLFPGPPVVGVSSQHTDNYLTASVTSQGHTTAITPLYFPSPLSVTVLQLDLKDYLTAKVSKNVEMIQPLQFPTTSQVILNPLDAEVYLEVREKYTLEFTPSEEIATQSNLQVSVSSPQPKTNIYIKSSVYDDFLSQFSSLLKASGVNIVVYDEMKPKIEDSLVSLGTEIALINGFKVEPQEISTKNPSSIPLLGSAGVFKVDKSLCDVKDRKELINQIENLLTKIMGYQFSIQIVPSCFYSQYLINIGGKPNRIFVDEDVLKHLSNMIRHKLVSTYKVNKDVIQKLAFGASGLQLDFPSYDAPANFKSPFTTILDDAQNWLTLNYPNLDKSSPSGGQEGEYHRKMKPVVIKHLLENLKIDPNSIHMEQKVHDCGVPDIYFNDKNGKVIGVDVKASMGKMPRDEIDEAYNKYEQCSNEVWVVLRPLPALLDLNGIIGKYKIYNKLRIFIPAVCEGNKISLLPLEEFVDKMEKLQTC</sequence>
<reference evidence="2 3" key="1">
    <citation type="submission" date="2020-02" db="EMBL/GenBank/DDBJ databases">
        <title>Comparative genome analysis reveals the metabolism and evolution of the thermophilic archaeal genus Metallosphaera.</title>
        <authorList>
            <person name="Jiang C."/>
        </authorList>
    </citation>
    <scope>NUCLEOTIDE SEQUENCE [LARGE SCALE GENOMIC DNA]</scope>
    <source>
        <strain evidence="2 3">Ric-A</strain>
    </source>
</reference>
<proteinExistence type="predicted"/>
<accession>A0A6N0P0M6</accession>
<dbReference type="AlphaFoldDB" id="A0A6N0P0M6"/>
<keyword evidence="3" id="KW-1185">Reference proteome</keyword>
<dbReference type="GeneID" id="55642466"/>
<evidence type="ECO:0000256" key="1">
    <source>
        <dbReference type="SAM" id="MobiDB-lite"/>
    </source>
</evidence>
<dbReference type="EMBL" id="CP049074">
    <property type="protein sequence ID" value="QKR00830.1"/>
    <property type="molecule type" value="Genomic_DNA"/>
</dbReference>
<dbReference type="Proteomes" id="UP000509301">
    <property type="component" value="Chromosome"/>
</dbReference>
<dbReference type="KEGG" id="mten:GWK48_10945"/>
<feature type="region of interest" description="Disordered" evidence="1">
    <location>
        <begin position="1"/>
        <end position="58"/>
    </location>
</feature>
<organism evidence="2 3">
    <name type="scientific">Metallosphaera tengchongensis</name>
    <dbReference type="NCBI Taxonomy" id="1532350"/>
    <lineage>
        <taxon>Archaea</taxon>
        <taxon>Thermoproteota</taxon>
        <taxon>Thermoprotei</taxon>
        <taxon>Sulfolobales</taxon>
        <taxon>Sulfolobaceae</taxon>
        <taxon>Metallosphaera</taxon>
    </lineage>
</organism>
<evidence type="ECO:0000313" key="2">
    <source>
        <dbReference type="EMBL" id="QKR00830.1"/>
    </source>
</evidence>
<feature type="compositionally biased region" description="Basic and acidic residues" evidence="1">
    <location>
        <begin position="1"/>
        <end position="26"/>
    </location>
</feature>
<dbReference type="OrthoDB" id="44264at2157"/>
<protein>
    <submittedName>
        <fullName evidence="2">Uncharacterized protein</fullName>
    </submittedName>
</protein>
<evidence type="ECO:0000313" key="3">
    <source>
        <dbReference type="Proteomes" id="UP000509301"/>
    </source>
</evidence>
<gene>
    <name evidence="2" type="ORF">GWK48_10945</name>
</gene>
<name>A0A6N0P0M6_9CREN</name>
<dbReference type="RefSeq" id="WP_174632221.1">
    <property type="nucleotide sequence ID" value="NZ_CP049074.1"/>
</dbReference>